<dbReference type="Gene3D" id="2.60.40.420">
    <property type="entry name" value="Cupredoxins - blue copper proteins"/>
    <property type="match status" value="3"/>
</dbReference>
<dbReference type="GO" id="GO:0006897">
    <property type="term" value="P:endocytosis"/>
    <property type="evidence" value="ECO:0007669"/>
    <property type="project" value="TreeGrafter"/>
</dbReference>
<keyword evidence="4" id="KW-0479">Metal-binding</keyword>
<feature type="domain" description="LAA1-like C-terminal TPR repeats" evidence="11">
    <location>
        <begin position="1968"/>
        <end position="2125"/>
    </location>
</feature>
<dbReference type="GO" id="GO:0042147">
    <property type="term" value="P:retrograde transport, endosome to Golgi"/>
    <property type="evidence" value="ECO:0007669"/>
    <property type="project" value="TreeGrafter"/>
</dbReference>
<keyword evidence="3" id="KW-0408">Iron</keyword>
<dbReference type="GO" id="GO:0005829">
    <property type="term" value="C:cytosol"/>
    <property type="evidence" value="ECO:0007669"/>
    <property type="project" value="GOC"/>
</dbReference>
<proteinExistence type="inferred from homology"/>
<dbReference type="GO" id="GO:0005794">
    <property type="term" value="C:Golgi apparatus"/>
    <property type="evidence" value="ECO:0007669"/>
    <property type="project" value="TreeGrafter"/>
</dbReference>
<dbReference type="PANTHER" id="PTHR21663">
    <property type="entry name" value="HYPOTHETICAL HEAT DOMAIN-CONTAINING"/>
    <property type="match status" value="1"/>
</dbReference>
<dbReference type="Pfam" id="PF25808">
    <property type="entry name" value="TPR_LAA1_C"/>
    <property type="match status" value="1"/>
</dbReference>
<keyword evidence="3" id="KW-0813">Transport</keyword>
<dbReference type="EMBL" id="PKFO01000003">
    <property type="protein sequence ID" value="PVH20551.1"/>
    <property type="molecule type" value="Genomic_DNA"/>
</dbReference>
<evidence type="ECO:0000259" key="8">
    <source>
        <dbReference type="Pfam" id="PF00394"/>
    </source>
</evidence>
<dbReference type="InterPro" id="IPR002355">
    <property type="entry name" value="Cu_oxidase_Cu_BS"/>
</dbReference>
<dbReference type="InterPro" id="IPR011706">
    <property type="entry name" value="Cu-oxidase_C"/>
</dbReference>
<keyword evidence="3" id="KW-0406">Ion transport</keyword>
<dbReference type="PROSITE" id="PS00079">
    <property type="entry name" value="MULTICOPPER_OXIDASE1"/>
    <property type="match status" value="2"/>
</dbReference>
<dbReference type="Pfam" id="PF20210">
    <property type="entry name" value="Laa1_Sip1_HTR5"/>
    <property type="match status" value="1"/>
</dbReference>
<comment type="caution">
    <text evidence="12">The sequence shown here is derived from an EMBL/GenBank/DDBJ whole genome shotgun (WGS) entry which is preliminary data.</text>
</comment>
<dbReference type="GO" id="GO:0016491">
    <property type="term" value="F:oxidoreductase activity"/>
    <property type="evidence" value="ECO:0007669"/>
    <property type="project" value="UniProtKB-KW"/>
</dbReference>
<dbReference type="PROSITE" id="PS00080">
    <property type="entry name" value="MULTICOPPER_OXIDASE2"/>
    <property type="match status" value="1"/>
</dbReference>
<evidence type="ECO:0000256" key="1">
    <source>
        <dbReference type="ARBA" id="ARBA00001935"/>
    </source>
</evidence>
<feature type="region of interest" description="Disordered" evidence="6">
    <location>
        <begin position="2585"/>
        <end position="2607"/>
    </location>
</feature>
<dbReference type="InterPro" id="IPR033138">
    <property type="entry name" value="Cu_oxidase_CS"/>
</dbReference>
<sequence>MATDIEKVIANFDKEEATEYASELYLLLKNYAEAEDDLNYQDIWSQLTRLIHAYCNLKDNEGDTKNKAKAIEDNEKFRSMGSLNLFKLISRNLIIVLGKLTNKIYDTANDLFPYLTLTDNGHLSFSGKAASVVLIDLFENYPHHLTSLLSFGATVAYKLIKKNSSIDSNIIYLLASILKNASKADVDDKFQAKLVKIFSKNILSSALKNNAADSEANNSSVLQVEYYILGLKNLLIMSSASHYEQLLEFSASSTSGSKLKPEAIMTQQHQFQIGLLNNHKKVIQFGFSSQFPQVRHATVALLSHLLHNFVDTGKFNAIEYLIEAYPFPSSSTWNNQAHHRIENEVELGFPSRKDHNIISTHNSEALIDSKINLKNLQYGYVESMVMYMQLQQFQDWSFYASSITAIFDLILSKFSGLNHAPHVPTSEWNVVLAQWTIVVEFLIKESGASIHEVVAQYIVNRFSASADSEDFSRSASPDPRSSKPRRQEASLFRFKSTKKTKAKSMDNSHITPYTNPYQASLLLSVVNLLVPYAINFTSIDNSQPEDSKVDGEAAEEGDETTNKVLDGETALPARGNDYISNLLLSLLVNDSEQIRNHATSSLLLYANVNKSQSNSLILQLFQSVTSELNSDLRSESSSEKNVSGFQAVRLFSNSLALSSLIKQADSTLLQNSTIAKILSFCTQNLKHSSNANKKFLTNAACWIIMSSLVTFNETSEFVKLNSSQFLVFWKNLLTSQFISADIGNMSDNAQLSEVMNNLTLRSLSLICLHNYIDSAQSSNELSRQLQFLLVKSYNYLTYLESTFESIGLLTSFNAQSFNESEFNPNLVGNLIFSNFNTATSLPAQNRLTSLILHNKKVVLSGFIKLAPTLKRDVNSSLVVFLTRVFADAKCFSRLPVTDALKEKAKSSKSKSSTTKVAHENASLVKLEEEYNYDFGLTSKFRYVESNVISEPETVAANAEPSGEGDLRGWASSFEERVNDGSYFAFDNDPAVFLLKGSSETPTRSRGIITSIVDKSIELFQYVFPNLTFKIQFSLLEQLRASLTQKNSDPLRHTAIQINDSVALNGLLKYYTAIGGFMDGQILNAVLDTVEKINSDNIEVNLLNAETVGMVSKMLSKDDVDGTVARYINDIVKQSEPSARGKLLIYLASIFKFTHSGFSNILDVVLQLMKDPNPIMAYYSSKASAILLENALGNEHLVKELIHQVYLNTLNDDFGLNLDNGFLANLRASYKFHAVYSRIVSYSVTSLGPALKSCDKELKVEIRNLLILFANGVGSYDSDEYVNVVRDVLVTFQEILIFDLSFVPEFSKWFHSEAVDVIKGNAKIGVGVLGPTSPCHESIFPVSTCFGLYELAFASLLEMTKVGISTLQKENVNLAWIAMEIHPCDSLKQLIKYWVDSNPEMVWFAQVNALFKSSTRKLTGPFVEHNYQVKLLPLTQRQKKKNTGGIDLKDDEVRNIVNEDQDTEDKNEPITWEFRSFLYDLIIQILSAAEKKPVLMSSLTNKIQEVVRMSFLGTTSPIPAINLKGVALLDNALSLFGHLEDPLYPGISILEQQQAQIISALVPCYGPQSNAELIVNAISVSSKFINLPRIKFYSKQRILKTLVCLLEEVSSNKFLKFTYLEAMSEFSRKAIQLSILDCWASVRIDIQQHAEDGSDEFGAILSKYSELLISLWILALNDLSSLRYTQPTSREVGLYSDCWLDFVEVLTIELEEDSTRVTKLLQDDSKDFFFVLFCQCAESLIKNQNTTRVLSSVKRLVSIPELVEHLLADDIFGEVIDLLDRLILVEEETESKIEVIDIVSTLAKVHSGKVKNEENNEKLLELLRVAMLPLFSIFVFLREDFNHEDVTQQVALKRCSSASNLLILKKSLSAAIGILKCFQGEVKSNICSCLFYLFAKFYEHDDDNLIGVILPYLKLVVNELGDDKTETVQSFFQILKRQGFFSATRNKNNHVITVVLLLTNSDIKLDADESKILANAILRLIEDSEYASAGIQSIKSLLRQSDSPLQSLIVKQIVQTLLLQLAGDGKDVKIDLRLAFEIIIVFSQSEGVKNDTSKIVPLYAALIPLLVKHDVAGTIDGDYLHGKTVLLLTKNPEAFKTVVNEYLDESQKATAEKLVKKTRGHTQVDSTNDSTIELKTFGHKYMMLHNLGKLTFSFLCLLPLALQAHAKTHEYNFDASLIKHNPDGVFEREVIGINGQWPLPIIRVAKHDRVVIHLTNSMTDRNTSLHFHGLFMNNTNAMDGPENLTQCPIPPGHTFTYDFTVDAQAGTYWYHSHSGSQYSDGLRAMFIIEEESPDLYPFKFDEEVPLTICDWYHSESSDIMKQFLSRYNPTGAEPIPQNSLFNDTKNVTWNVEPDTTYFLRIVNMGMFVSQYLYIEDHTFTIVEVDGVYVEPVETSSLYITVAQRYGVLVKTKKDVSNKAFRFVNVLDEPMLDLIPDDLQMISTNYVQYGHGDVEKPDPLENGKGKFDELEATLDPYDDFKLIPVRRDPLYAEHDLQIVLNFEMDNLGDGVNYAFFNGITYTAPKVPTLFSVLSAGEHANNAAIYGSNTNTYVLQPGEIVEIVLNNMDAGKHPFHLHGHVFQTVFRSEGTDDDDNPEVYDPSNPDHDKHPEFPMLRDTVMVHPNGFVKLRFKADNPGVWFFHCHVDWHLEQGLAIVLVEDPQSIQENQQDIPKSHLEACSKLDIPVKGNAAGNYGDTEASWLDLSGENVQMKPLPPGFTPKGYVAIVVCALAALFGIYTIYVYGMEDVNTEDAEHMVQKLYQILGENDQAEPEERERLTEPSASANE</sequence>
<dbReference type="CDD" id="cd13877">
    <property type="entry name" value="CuRO_2_Fet3p_like"/>
    <property type="match status" value="1"/>
</dbReference>
<accession>A0A2V1AUG1</accession>
<keyword evidence="5" id="KW-0560">Oxidoreductase</keyword>
<evidence type="ECO:0000256" key="6">
    <source>
        <dbReference type="SAM" id="MobiDB-lite"/>
    </source>
</evidence>
<keyword evidence="7" id="KW-1133">Transmembrane helix</keyword>
<evidence type="ECO:0000256" key="5">
    <source>
        <dbReference type="ARBA" id="ARBA00023002"/>
    </source>
</evidence>
<feature type="domain" description="Plastocyanin-like" evidence="9">
    <location>
        <begin position="2519"/>
        <end position="2660"/>
    </location>
</feature>
<dbReference type="RefSeq" id="XP_025341491.1">
    <property type="nucleotide sequence ID" value="XM_025486026.1"/>
</dbReference>
<comment type="similarity">
    <text evidence="2">Belongs to the multicopper oxidase family.</text>
</comment>
<gene>
    <name evidence="12" type="ORF">CXQ85_002345</name>
</gene>
<comment type="cofactor">
    <cofactor evidence="1">
        <name>Cu cation</name>
        <dbReference type="ChEBI" id="CHEBI:23378"/>
    </cofactor>
</comment>
<evidence type="ECO:0000313" key="12">
    <source>
        <dbReference type="EMBL" id="PVH20551.1"/>
    </source>
</evidence>
<feature type="region of interest" description="Disordered" evidence="6">
    <location>
        <begin position="469"/>
        <end position="489"/>
    </location>
</feature>
<dbReference type="InterPro" id="IPR040108">
    <property type="entry name" value="Laa1/Sip1/HEATR5"/>
</dbReference>
<dbReference type="Pfam" id="PF07731">
    <property type="entry name" value="Cu-oxidase_2"/>
    <property type="match status" value="1"/>
</dbReference>
<dbReference type="InterPro" id="IPR044130">
    <property type="entry name" value="CuRO_2_Fet3-like"/>
</dbReference>
<dbReference type="CDD" id="cd13851">
    <property type="entry name" value="CuRO_1_Fet3p"/>
    <property type="match status" value="1"/>
</dbReference>
<keyword evidence="13" id="KW-1185">Reference proteome</keyword>
<feature type="region of interest" description="Disordered" evidence="6">
    <location>
        <begin position="2765"/>
        <end position="2785"/>
    </location>
</feature>
<dbReference type="FunFam" id="2.60.40.420:FF:000024">
    <property type="entry name" value="FET5p Multicopper oxidase"/>
    <property type="match status" value="1"/>
</dbReference>
<dbReference type="InterPro" id="IPR046837">
    <property type="entry name" value="Laa1/Sip1/HEATR5-like_HEAT"/>
</dbReference>
<dbReference type="InterPro" id="IPR008972">
    <property type="entry name" value="Cupredoxin"/>
</dbReference>
<dbReference type="Pfam" id="PF00394">
    <property type="entry name" value="Cu-oxidase"/>
    <property type="match status" value="1"/>
</dbReference>
<dbReference type="GO" id="GO:0005507">
    <property type="term" value="F:copper ion binding"/>
    <property type="evidence" value="ECO:0007669"/>
    <property type="project" value="InterPro"/>
</dbReference>
<dbReference type="GO" id="GO:0016020">
    <property type="term" value="C:membrane"/>
    <property type="evidence" value="ECO:0007669"/>
    <property type="project" value="TreeGrafter"/>
</dbReference>
<dbReference type="SUPFAM" id="SSF48371">
    <property type="entry name" value="ARM repeat"/>
    <property type="match status" value="1"/>
</dbReference>
<evidence type="ECO:0000313" key="13">
    <source>
        <dbReference type="Proteomes" id="UP000244309"/>
    </source>
</evidence>
<keyword evidence="3" id="KW-0410">Iron transport</keyword>
<dbReference type="Pfam" id="PF07732">
    <property type="entry name" value="Cu-oxidase_3"/>
    <property type="match status" value="1"/>
</dbReference>
<evidence type="ECO:0000256" key="3">
    <source>
        <dbReference type="ARBA" id="ARBA00022496"/>
    </source>
</evidence>
<feature type="domain" description="Plastocyanin-like" evidence="10">
    <location>
        <begin position="2178"/>
        <end position="2290"/>
    </location>
</feature>
<feature type="transmembrane region" description="Helical" evidence="7">
    <location>
        <begin position="2720"/>
        <end position="2741"/>
    </location>
</feature>
<reference evidence="12 13" key="1">
    <citation type="submission" date="2017-12" db="EMBL/GenBank/DDBJ databases">
        <title>Genome Sequence of a Multidrug-Resistant Candida haemulonii Isolate from a Patient with Chronic Leg Ulcers in Israel.</title>
        <authorList>
            <person name="Chow N.A."/>
            <person name="Gade L."/>
            <person name="Batra D."/>
            <person name="Rowe L.A."/>
            <person name="Ben-Ami R."/>
            <person name="Loparev V.N."/>
            <person name="Litvintseva A.P."/>
        </authorList>
    </citation>
    <scope>NUCLEOTIDE SEQUENCE [LARGE SCALE GENOMIC DNA]</scope>
    <source>
        <strain evidence="12 13">B11899</strain>
    </source>
</reference>
<dbReference type="GO" id="GO:0030139">
    <property type="term" value="C:endocytic vesicle"/>
    <property type="evidence" value="ECO:0007669"/>
    <property type="project" value="TreeGrafter"/>
</dbReference>
<keyword evidence="7" id="KW-0472">Membrane</keyword>
<dbReference type="CDD" id="cd13899">
    <property type="entry name" value="CuRO_3_Fet3p"/>
    <property type="match status" value="1"/>
</dbReference>
<dbReference type="InterPro" id="IPR057981">
    <property type="entry name" value="TPR_LAA1-like_C"/>
</dbReference>
<dbReference type="GO" id="GO:0006826">
    <property type="term" value="P:iron ion transport"/>
    <property type="evidence" value="ECO:0007669"/>
    <property type="project" value="UniProtKB-KW"/>
</dbReference>
<dbReference type="InterPro" id="IPR011707">
    <property type="entry name" value="Cu-oxidase-like_N"/>
</dbReference>
<dbReference type="InterPro" id="IPR001117">
    <property type="entry name" value="Cu-oxidase_2nd"/>
</dbReference>
<dbReference type="STRING" id="45357.A0A2V1AUG1"/>
<organism evidence="12 13">
    <name type="scientific">Candidozyma haemuli</name>
    <dbReference type="NCBI Taxonomy" id="45357"/>
    <lineage>
        <taxon>Eukaryota</taxon>
        <taxon>Fungi</taxon>
        <taxon>Dikarya</taxon>
        <taxon>Ascomycota</taxon>
        <taxon>Saccharomycotina</taxon>
        <taxon>Pichiomycetes</taxon>
        <taxon>Metschnikowiaceae</taxon>
        <taxon>Candidozyma</taxon>
    </lineage>
</organism>
<dbReference type="GO" id="GO:0008104">
    <property type="term" value="P:intracellular protein localization"/>
    <property type="evidence" value="ECO:0007669"/>
    <property type="project" value="TreeGrafter"/>
</dbReference>
<dbReference type="InterPro" id="IPR016024">
    <property type="entry name" value="ARM-type_fold"/>
</dbReference>
<dbReference type="OrthoDB" id="192608at2759"/>
<evidence type="ECO:0000256" key="4">
    <source>
        <dbReference type="ARBA" id="ARBA00022723"/>
    </source>
</evidence>
<name>A0A2V1AUG1_9ASCO</name>
<feature type="region of interest" description="Disordered" evidence="6">
    <location>
        <begin position="541"/>
        <end position="560"/>
    </location>
</feature>
<evidence type="ECO:0000256" key="2">
    <source>
        <dbReference type="ARBA" id="ARBA00010609"/>
    </source>
</evidence>
<evidence type="ECO:0000259" key="9">
    <source>
        <dbReference type="Pfam" id="PF07731"/>
    </source>
</evidence>
<feature type="domain" description="Plastocyanin-like" evidence="8">
    <location>
        <begin position="2301"/>
        <end position="2416"/>
    </location>
</feature>
<keyword evidence="7" id="KW-0812">Transmembrane</keyword>
<dbReference type="Proteomes" id="UP000244309">
    <property type="component" value="Unassembled WGS sequence"/>
</dbReference>
<dbReference type="GeneID" id="37007676"/>
<dbReference type="SUPFAM" id="SSF49503">
    <property type="entry name" value="Cupredoxins"/>
    <property type="match status" value="3"/>
</dbReference>
<evidence type="ECO:0000256" key="7">
    <source>
        <dbReference type="SAM" id="Phobius"/>
    </source>
</evidence>
<evidence type="ECO:0008006" key="14">
    <source>
        <dbReference type="Google" id="ProtNLM"/>
    </source>
</evidence>
<evidence type="ECO:0000259" key="11">
    <source>
        <dbReference type="Pfam" id="PF25808"/>
    </source>
</evidence>
<dbReference type="PANTHER" id="PTHR21663:SF0">
    <property type="entry name" value="HEAT REPEAT-CONTAINING PROTEIN 5B"/>
    <property type="match status" value="1"/>
</dbReference>
<protein>
    <recommendedName>
        <fullName evidence="14">AP-1 accessory protein LAA1</fullName>
    </recommendedName>
</protein>
<evidence type="ECO:0000259" key="10">
    <source>
        <dbReference type="Pfam" id="PF07732"/>
    </source>
</evidence>
<dbReference type="VEuPathDB" id="FungiDB:CXQ85_002345"/>